<dbReference type="Proteomes" id="UP000032300">
    <property type="component" value="Chromosome"/>
</dbReference>
<dbReference type="GO" id="GO:0004803">
    <property type="term" value="F:transposase activity"/>
    <property type="evidence" value="ECO:0007669"/>
    <property type="project" value="InterPro"/>
</dbReference>
<dbReference type="AlphaFoldDB" id="A0A7U4J8M5"/>
<proteinExistence type="predicted"/>
<evidence type="ECO:0000313" key="5">
    <source>
        <dbReference type="EMBL" id="AJP70847.1"/>
    </source>
</evidence>
<dbReference type="InterPro" id="IPR002525">
    <property type="entry name" value="Transp_IS110-like_N"/>
</dbReference>
<dbReference type="EMBL" id="CP010836">
    <property type="protein sequence ID" value="AJP70847.1"/>
    <property type="molecule type" value="Genomic_DNA"/>
</dbReference>
<evidence type="ECO:0000313" key="8">
    <source>
        <dbReference type="EMBL" id="AJP72386.1"/>
    </source>
</evidence>
<evidence type="ECO:0000313" key="4">
    <source>
        <dbReference type="EMBL" id="AJP70640.1"/>
    </source>
</evidence>
<evidence type="ECO:0000313" key="6">
    <source>
        <dbReference type="EMBL" id="AJP72142.1"/>
    </source>
</evidence>
<evidence type="ECO:0000256" key="1">
    <source>
        <dbReference type="SAM" id="Coils"/>
    </source>
</evidence>
<dbReference type="KEGG" id="sphi:TS85_12210"/>
<dbReference type="KEGG" id="sphi:TS85_13950"/>
<dbReference type="KEGG" id="sphi:TS85_10620"/>
<name>A0A7U4J8M5_9SPHN</name>
<evidence type="ECO:0000313" key="7">
    <source>
        <dbReference type="EMBL" id="AJP72251.1"/>
    </source>
</evidence>
<dbReference type="PANTHER" id="PTHR33055:SF13">
    <property type="entry name" value="TRANSPOSASE"/>
    <property type="match status" value="1"/>
</dbReference>
<evidence type="ECO:0000313" key="12">
    <source>
        <dbReference type="Proteomes" id="UP000032300"/>
    </source>
</evidence>
<dbReference type="EMBL" id="CP010836">
    <property type="protein sequence ID" value="AJP72251.1"/>
    <property type="molecule type" value="Genomic_DNA"/>
</dbReference>
<accession>A0A7U4J8M5</accession>
<reference evidence="7 12" key="2">
    <citation type="submission" date="2015-02" db="EMBL/GenBank/DDBJ databases">
        <title>The complete genome of Sphingomonas hengshuiensis sp. WHSC-8 isolated from soil of Hengshui Lake.</title>
        <authorList>
            <person name="Wei S."/>
            <person name="Guo J."/>
            <person name="Su C."/>
            <person name="Wu R."/>
            <person name="Zhang Z."/>
            <person name="Liang K."/>
            <person name="Li H."/>
            <person name="Wang T."/>
            <person name="Liu H."/>
            <person name="Zhang C."/>
            <person name="Li Z."/>
            <person name="Wang Q."/>
            <person name="Meng J."/>
        </authorList>
    </citation>
    <scope>NUCLEOTIDE SEQUENCE [LARGE SCALE GENOMIC DNA]</scope>
    <source>
        <strain evidence="7 12">WHSC-8</strain>
    </source>
</reference>
<evidence type="ECO:0000259" key="3">
    <source>
        <dbReference type="Pfam" id="PF02371"/>
    </source>
</evidence>
<dbReference type="KEGG" id="sphi:TS85_00525"/>
<dbReference type="PANTHER" id="PTHR33055">
    <property type="entry name" value="TRANSPOSASE FOR INSERTION SEQUENCE ELEMENT IS1111A"/>
    <property type="match status" value="1"/>
</dbReference>
<evidence type="ECO:0000259" key="2">
    <source>
        <dbReference type="Pfam" id="PF01548"/>
    </source>
</evidence>
<dbReference type="KEGG" id="sphi:TS85_01965"/>
<sequence length="310" mass="33344">MTMTYVGIDVSKDRLDVHVSPAGEAWTVGRDAEGLEALVARLGVSAPLCIGLEATGGYETVVAAALGAAGLPVAVINPAQIRHFARALGKRAKTDPIDAAVIARFVEATRPPPRALADTETRALADLVARRRQIIAMMVSERQRLRRATLLPLRKSIERLLAALQKELSDLERTIDEAVRGSPLWRDQEALLTSIPGVGPTTARTLLAELPELGQLGRRQISALAGVAPWTRQSGQWRGKAMIGGGRPTVRSALFMAALVASRYNPVLQALYQRLIASGKPKKVALIALARRLLTFANAILRSKSPWLAA</sequence>
<feature type="coiled-coil region" evidence="1">
    <location>
        <begin position="154"/>
        <end position="181"/>
    </location>
</feature>
<organism evidence="7 12">
    <name type="scientific">Sphingomonas hengshuiensis</name>
    <dbReference type="NCBI Taxonomy" id="1609977"/>
    <lineage>
        <taxon>Bacteria</taxon>
        <taxon>Pseudomonadati</taxon>
        <taxon>Pseudomonadota</taxon>
        <taxon>Alphaproteobacteria</taxon>
        <taxon>Sphingomonadales</taxon>
        <taxon>Sphingomonadaceae</taxon>
        <taxon>Sphingomonas</taxon>
    </lineage>
</organism>
<evidence type="ECO:0000313" key="11">
    <source>
        <dbReference type="EMBL" id="AJP72892.1"/>
    </source>
</evidence>
<dbReference type="KEGG" id="sphi:TS85_15500"/>
<dbReference type="EMBL" id="CP010836">
    <property type="protein sequence ID" value="AJP70640.1"/>
    <property type="molecule type" value="Genomic_DNA"/>
</dbReference>
<reference evidence="7 12" key="1">
    <citation type="journal article" date="2015" name="Int. J. Syst. Evol. Microbiol.">
        <title>Sphingomonas hengshuiensis sp. nov., isolated from lake wetland.</title>
        <authorList>
            <person name="Wei S."/>
            <person name="Wang T."/>
            <person name="Liu H."/>
            <person name="Zhang C."/>
            <person name="Guo J."/>
            <person name="Wang Q."/>
            <person name="Liang K."/>
            <person name="Zhang Z."/>
        </authorList>
    </citation>
    <scope>NUCLEOTIDE SEQUENCE [LARGE SCALE GENOMIC DNA]</scope>
    <source>
        <strain evidence="7 12">WHSC-8</strain>
    </source>
</reference>
<keyword evidence="12" id="KW-1185">Reference proteome</keyword>
<dbReference type="GO" id="GO:0003677">
    <property type="term" value="F:DNA binding"/>
    <property type="evidence" value="ECO:0007669"/>
    <property type="project" value="InterPro"/>
</dbReference>
<dbReference type="GO" id="GO:0006313">
    <property type="term" value="P:DNA transposition"/>
    <property type="evidence" value="ECO:0007669"/>
    <property type="project" value="InterPro"/>
</dbReference>
<dbReference type="EMBL" id="CP010836">
    <property type="protein sequence ID" value="AJP72642.1"/>
    <property type="molecule type" value="Genomic_DNA"/>
</dbReference>
<dbReference type="OrthoDB" id="8261795at2"/>
<dbReference type="Pfam" id="PF01548">
    <property type="entry name" value="DEDD_Tnp_IS110"/>
    <property type="match status" value="1"/>
</dbReference>
<dbReference type="EMBL" id="CP010836">
    <property type="protein sequence ID" value="AJP72670.1"/>
    <property type="molecule type" value="Genomic_DNA"/>
</dbReference>
<dbReference type="EMBL" id="CP010836">
    <property type="protein sequence ID" value="AJP72386.1"/>
    <property type="molecule type" value="Genomic_DNA"/>
</dbReference>
<feature type="domain" description="Transposase IS110-like N-terminal" evidence="2">
    <location>
        <begin position="6"/>
        <end position="147"/>
    </location>
</feature>
<dbReference type="InterPro" id="IPR003346">
    <property type="entry name" value="Transposase_20"/>
</dbReference>
<dbReference type="KEGG" id="sphi:TS85_11305"/>
<gene>
    <name evidence="4" type="ORF">TS85_00525</name>
    <name evidence="5" type="ORF">TS85_01965</name>
    <name evidence="6" type="ORF">TS85_10620</name>
    <name evidence="7" type="ORF">TS85_11305</name>
    <name evidence="8" type="ORF">TS85_12210</name>
    <name evidence="9" type="ORF">TS85_13950</name>
    <name evidence="10" type="ORF">TS85_14120</name>
    <name evidence="11" type="ORF">TS85_15500</name>
</gene>
<feature type="domain" description="Transposase IS116/IS110/IS902 C-terminal" evidence="3">
    <location>
        <begin position="190"/>
        <end position="273"/>
    </location>
</feature>
<dbReference type="EMBL" id="CP010836">
    <property type="protein sequence ID" value="AJP72892.1"/>
    <property type="molecule type" value="Genomic_DNA"/>
</dbReference>
<dbReference type="KEGG" id="sphi:TS85_14120"/>
<evidence type="ECO:0000313" key="10">
    <source>
        <dbReference type="EMBL" id="AJP72670.1"/>
    </source>
</evidence>
<dbReference type="NCBIfam" id="NF033542">
    <property type="entry name" value="transpos_IS110"/>
    <property type="match status" value="1"/>
</dbReference>
<evidence type="ECO:0000313" key="9">
    <source>
        <dbReference type="EMBL" id="AJP72642.1"/>
    </source>
</evidence>
<dbReference type="InterPro" id="IPR047650">
    <property type="entry name" value="Transpos_IS110"/>
</dbReference>
<dbReference type="Pfam" id="PF02371">
    <property type="entry name" value="Transposase_20"/>
    <property type="match status" value="1"/>
</dbReference>
<dbReference type="EMBL" id="CP010836">
    <property type="protein sequence ID" value="AJP72142.1"/>
    <property type="molecule type" value="Genomic_DNA"/>
</dbReference>
<dbReference type="RefSeq" id="WP_044329758.1">
    <property type="nucleotide sequence ID" value="NZ_CP010836.1"/>
</dbReference>
<keyword evidence="1" id="KW-0175">Coiled coil</keyword>
<protein>
    <submittedName>
        <fullName evidence="7">Transposase</fullName>
    </submittedName>
</protein>